<evidence type="ECO:0000256" key="18">
    <source>
        <dbReference type="PIRSR" id="PIRSR600829-4"/>
    </source>
</evidence>
<evidence type="ECO:0008006" key="22">
    <source>
        <dbReference type="Google" id="ProtNLM"/>
    </source>
</evidence>
<dbReference type="GO" id="GO:0046872">
    <property type="term" value="F:metal ion binding"/>
    <property type="evidence" value="ECO:0007669"/>
    <property type="project" value="UniProtKB-KW"/>
</dbReference>
<evidence type="ECO:0000256" key="11">
    <source>
        <dbReference type="ARBA" id="ARBA00023098"/>
    </source>
</evidence>
<feature type="transmembrane region" description="Helical" evidence="19">
    <location>
        <begin position="99"/>
        <end position="119"/>
    </location>
</feature>
<evidence type="ECO:0000256" key="6">
    <source>
        <dbReference type="ARBA" id="ARBA00022692"/>
    </source>
</evidence>
<dbReference type="InterPro" id="IPR036945">
    <property type="entry name" value="DAGK_sf"/>
</dbReference>
<dbReference type="Pfam" id="PF01219">
    <property type="entry name" value="DAGK_prokar"/>
    <property type="match status" value="1"/>
</dbReference>
<keyword evidence="18" id="KW-0460">Magnesium</keyword>
<name>A0A2U3D6E3_SULT2</name>
<dbReference type="PANTHER" id="PTHR34299">
    <property type="entry name" value="DIACYLGLYCEROL KINASE"/>
    <property type="match status" value="1"/>
</dbReference>
<feature type="transmembrane region" description="Helical" evidence="19">
    <location>
        <begin position="61"/>
        <end position="78"/>
    </location>
</feature>
<dbReference type="OrthoDB" id="9789934at2"/>
<evidence type="ECO:0000256" key="14">
    <source>
        <dbReference type="ARBA" id="ARBA00023264"/>
    </source>
</evidence>
<evidence type="ECO:0000313" key="20">
    <source>
        <dbReference type="EMBL" id="PWI56848.1"/>
    </source>
</evidence>
<dbReference type="AlphaFoldDB" id="A0A2U3D6E3"/>
<comment type="similarity">
    <text evidence="2">Belongs to the bacterial diacylglycerol kinase family.</text>
</comment>
<evidence type="ECO:0000256" key="9">
    <source>
        <dbReference type="ARBA" id="ARBA00022840"/>
    </source>
</evidence>
<keyword evidence="21" id="KW-1185">Reference proteome</keyword>
<keyword evidence="12 19" id="KW-0472">Membrane</keyword>
<comment type="caution">
    <text evidence="20">The sequence shown here is derived from an EMBL/GenBank/DDBJ whole genome shotgun (WGS) entry which is preliminary data.</text>
</comment>
<sequence length="172" mass="18751">MHSVLSGEAMKGLVRSFRYAFNGMAYALATQRNMRVHFLAAFVVIFLCTVISINVLQITTVLFSIALVITLEMVNTAIEHVVDMVTSEFHPLAKVAKDVAAAAVLIAAANAVAVAYLVFYDKLNPIHWRTLRTLLQPPFIGVVLIGVLCLMVAVSGYAVHLRLRGKDVHTSG</sequence>
<keyword evidence="4" id="KW-0444">Lipid biosynthesis</keyword>
<dbReference type="CDD" id="cd14265">
    <property type="entry name" value="UDPK_IM_like"/>
    <property type="match status" value="1"/>
</dbReference>
<evidence type="ECO:0000256" key="4">
    <source>
        <dbReference type="ARBA" id="ARBA00022516"/>
    </source>
</evidence>
<accession>A0A2U3D6E3</accession>
<proteinExistence type="inferred from homology"/>
<evidence type="ECO:0000256" key="10">
    <source>
        <dbReference type="ARBA" id="ARBA00022989"/>
    </source>
</evidence>
<keyword evidence="7 17" id="KW-0547">Nucleotide-binding</keyword>
<feature type="binding site" evidence="17">
    <location>
        <begin position="88"/>
        <end position="90"/>
    </location>
    <ligand>
        <name>ATP</name>
        <dbReference type="ChEBI" id="CHEBI:30616"/>
    </ligand>
</feature>
<evidence type="ECO:0000313" key="21">
    <source>
        <dbReference type="Proteomes" id="UP000245380"/>
    </source>
</evidence>
<dbReference type="InterPro" id="IPR000829">
    <property type="entry name" value="DAGK"/>
</dbReference>
<evidence type="ECO:0000256" key="19">
    <source>
        <dbReference type="SAM" id="Phobius"/>
    </source>
</evidence>
<keyword evidence="6 19" id="KW-0812">Transmembrane</keyword>
<feature type="binding site" evidence="16">
    <location>
        <position position="72"/>
    </location>
    <ligand>
        <name>substrate</name>
    </ligand>
</feature>
<keyword evidence="10 19" id="KW-1133">Transmembrane helix</keyword>
<evidence type="ECO:0000256" key="8">
    <source>
        <dbReference type="ARBA" id="ARBA00022777"/>
    </source>
</evidence>
<dbReference type="PANTHER" id="PTHR34299:SF1">
    <property type="entry name" value="DIACYLGLYCEROL KINASE"/>
    <property type="match status" value="1"/>
</dbReference>
<feature type="transmembrane region" description="Helical" evidence="19">
    <location>
        <begin position="139"/>
        <end position="159"/>
    </location>
</feature>
<evidence type="ECO:0000256" key="7">
    <source>
        <dbReference type="ARBA" id="ARBA00022741"/>
    </source>
</evidence>
<feature type="binding site" evidence="17">
    <location>
        <position position="19"/>
    </location>
    <ligand>
        <name>ATP</name>
        <dbReference type="ChEBI" id="CHEBI:30616"/>
    </ligand>
</feature>
<keyword evidence="9 17" id="KW-0067">ATP-binding</keyword>
<keyword evidence="11" id="KW-0443">Lipid metabolism</keyword>
<evidence type="ECO:0000256" key="16">
    <source>
        <dbReference type="PIRSR" id="PIRSR600829-2"/>
    </source>
</evidence>
<organism evidence="20 21">
    <name type="scientific">Sulfoacidibacillus thermotolerans</name>
    <name type="common">Acidibacillus sulfuroxidans</name>
    <dbReference type="NCBI Taxonomy" id="1765684"/>
    <lineage>
        <taxon>Bacteria</taxon>
        <taxon>Bacillati</taxon>
        <taxon>Bacillota</taxon>
        <taxon>Bacilli</taxon>
        <taxon>Bacillales</taxon>
        <taxon>Alicyclobacillaceae</taxon>
        <taxon>Sulfoacidibacillus</taxon>
    </lineage>
</organism>
<dbReference type="GO" id="GO:0016301">
    <property type="term" value="F:kinase activity"/>
    <property type="evidence" value="ECO:0007669"/>
    <property type="project" value="UniProtKB-KW"/>
</dbReference>
<evidence type="ECO:0000256" key="13">
    <source>
        <dbReference type="ARBA" id="ARBA00023209"/>
    </source>
</evidence>
<evidence type="ECO:0000256" key="17">
    <source>
        <dbReference type="PIRSR" id="PIRSR600829-3"/>
    </source>
</evidence>
<evidence type="ECO:0000256" key="3">
    <source>
        <dbReference type="ARBA" id="ARBA00022475"/>
    </source>
</evidence>
<dbReference type="PROSITE" id="PS01069">
    <property type="entry name" value="DAGK_PROKAR"/>
    <property type="match status" value="1"/>
</dbReference>
<evidence type="ECO:0000256" key="15">
    <source>
        <dbReference type="PIRSR" id="PIRSR600829-1"/>
    </source>
</evidence>
<dbReference type="GO" id="GO:0005524">
    <property type="term" value="F:ATP binding"/>
    <property type="evidence" value="ECO:0007669"/>
    <property type="project" value="UniProtKB-KW"/>
</dbReference>
<dbReference type="InterPro" id="IPR033717">
    <property type="entry name" value="UDPK"/>
</dbReference>
<feature type="transmembrane region" description="Helical" evidence="19">
    <location>
        <begin position="36"/>
        <end position="55"/>
    </location>
</feature>
<dbReference type="EMBL" id="MPDK01000024">
    <property type="protein sequence ID" value="PWI56848.1"/>
    <property type="molecule type" value="Genomic_DNA"/>
</dbReference>
<evidence type="ECO:0000256" key="12">
    <source>
        <dbReference type="ARBA" id="ARBA00023136"/>
    </source>
</evidence>
<feature type="binding site" evidence="18">
    <location>
        <position position="79"/>
    </location>
    <ligand>
        <name>a divalent metal cation</name>
        <dbReference type="ChEBI" id="CHEBI:60240"/>
    </ligand>
</feature>
<dbReference type="Proteomes" id="UP000245380">
    <property type="component" value="Unassembled WGS sequence"/>
</dbReference>
<keyword evidence="13" id="KW-0594">Phospholipid biosynthesis</keyword>
<protein>
    <recommendedName>
        <fullName evidence="22">Diacylglycerol kinase</fullName>
    </recommendedName>
</protein>
<dbReference type="GO" id="GO:0008654">
    <property type="term" value="P:phospholipid biosynthetic process"/>
    <property type="evidence" value="ECO:0007669"/>
    <property type="project" value="UniProtKB-KW"/>
</dbReference>
<dbReference type="GO" id="GO:0005886">
    <property type="term" value="C:plasma membrane"/>
    <property type="evidence" value="ECO:0007669"/>
    <property type="project" value="UniProtKB-SubCell"/>
</dbReference>
<comment type="subcellular location">
    <subcellularLocation>
        <location evidence="1">Cell membrane</location>
        <topology evidence="1">Multi-pass membrane protein</topology>
    </subcellularLocation>
</comment>
<keyword evidence="14" id="KW-1208">Phospholipid metabolism</keyword>
<evidence type="ECO:0000256" key="5">
    <source>
        <dbReference type="ARBA" id="ARBA00022679"/>
    </source>
</evidence>
<gene>
    <name evidence="20" type="ORF">BM613_11450</name>
</gene>
<evidence type="ECO:0000256" key="2">
    <source>
        <dbReference type="ARBA" id="ARBA00005967"/>
    </source>
</evidence>
<feature type="binding site" evidence="17">
    <location>
        <position position="79"/>
    </location>
    <ligand>
        <name>ATP</name>
        <dbReference type="ChEBI" id="CHEBI:30616"/>
    </ligand>
</feature>
<feature type="active site" description="Proton acceptor" evidence="15">
    <location>
        <position position="72"/>
    </location>
</feature>
<evidence type="ECO:0000256" key="1">
    <source>
        <dbReference type="ARBA" id="ARBA00004651"/>
    </source>
</evidence>
<dbReference type="Gene3D" id="1.10.287.3610">
    <property type="match status" value="1"/>
</dbReference>
<comment type="cofactor">
    <cofactor evidence="18">
        <name>Mg(2+)</name>
        <dbReference type="ChEBI" id="CHEBI:18420"/>
    </cofactor>
    <text evidence="18">Mn(2+), Zn(2+), Cd(2+) and Co(2+) support activity to lesser extents.</text>
</comment>
<keyword evidence="3" id="KW-1003">Cell membrane</keyword>
<reference evidence="20 21" key="1">
    <citation type="submission" date="2016-11" db="EMBL/GenBank/DDBJ databases">
        <title>Comparative genomics of Acidibacillus ferroxidans species.</title>
        <authorList>
            <person name="Oliveira G."/>
            <person name="Nunes G."/>
            <person name="Oliveira R."/>
            <person name="Araujo F."/>
            <person name="Salim A."/>
            <person name="Scholte L."/>
            <person name="Morais D."/>
            <person name="Nancucheo I."/>
            <person name="Johnson D.B."/>
            <person name="Grail B."/>
            <person name="Bittencourt J."/>
            <person name="Valadares R."/>
        </authorList>
    </citation>
    <scope>NUCLEOTIDE SEQUENCE [LARGE SCALE GENOMIC DNA]</scope>
    <source>
        <strain evidence="20 21">Y002</strain>
    </source>
</reference>
<keyword evidence="18" id="KW-0479">Metal-binding</keyword>
<keyword evidence="8" id="KW-0418">Kinase</keyword>
<feature type="binding site" evidence="17">
    <location>
        <begin position="97"/>
        <end position="98"/>
    </location>
    <ligand>
        <name>ATP</name>
        <dbReference type="ChEBI" id="CHEBI:30616"/>
    </ligand>
</feature>
<keyword evidence="5" id="KW-0808">Transferase</keyword>